<comment type="caution">
    <text evidence="3">The sequence shown here is derived from an EMBL/GenBank/DDBJ whole genome shotgun (WGS) entry which is preliminary data.</text>
</comment>
<feature type="domain" description="Competence protein CoiA nuclease-like" evidence="2">
    <location>
        <begin position="91"/>
        <end position="170"/>
    </location>
</feature>
<evidence type="ECO:0000259" key="2">
    <source>
        <dbReference type="Pfam" id="PF06054"/>
    </source>
</evidence>
<evidence type="ECO:0000256" key="1">
    <source>
        <dbReference type="SAM" id="MobiDB-lite"/>
    </source>
</evidence>
<feature type="compositionally biased region" description="Basic and acidic residues" evidence="1">
    <location>
        <begin position="255"/>
        <end position="281"/>
    </location>
</feature>
<reference evidence="3 4" key="1">
    <citation type="journal article" date="2013" name="Genome Announc.">
        <title>Draft Genome Sequence of Arthrobacter crystallopoietes Strain BAB-32, Revealing Genes for Bioremediation.</title>
        <authorList>
            <person name="Joshi M.N."/>
            <person name="Pandit A.S."/>
            <person name="Sharma A."/>
            <person name="Pandya R.V."/>
            <person name="Desai S.M."/>
            <person name="Saxena A.K."/>
            <person name="Bagatharia S.B."/>
        </authorList>
    </citation>
    <scope>NUCLEOTIDE SEQUENCE [LARGE SCALE GENOMIC DNA]</scope>
    <source>
        <strain evidence="3 4">BAB-32</strain>
    </source>
</reference>
<dbReference type="InterPro" id="IPR010330">
    <property type="entry name" value="CoiA_nuc"/>
</dbReference>
<dbReference type="AlphaFoldDB" id="N1VBH3"/>
<dbReference type="EMBL" id="ANPE02000067">
    <property type="protein sequence ID" value="EMY35648.1"/>
    <property type="molecule type" value="Genomic_DNA"/>
</dbReference>
<gene>
    <name evidence="3" type="ORF">D477_003098</name>
</gene>
<evidence type="ECO:0000313" key="3">
    <source>
        <dbReference type="EMBL" id="EMY35648.1"/>
    </source>
</evidence>
<organism evidence="3 4">
    <name type="scientific">Arthrobacter crystallopoietes BAB-32</name>
    <dbReference type="NCBI Taxonomy" id="1246476"/>
    <lineage>
        <taxon>Bacteria</taxon>
        <taxon>Bacillati</taxon>
        <taxon>Actinomycetota</taxon>
        <taxon>Actinomycetes</taxon>
        <taxon>Micrococcales</taxon>
        <taxon>Micrococcaceae</taxon>
        <taxon>Crystallibacter</taxon>
    </lineage>
</organism>
<evidence type="ECO:0000313" key="4">
    <source>
        <dbReference type="Proteomes" id="UP000010729"/>
    </source>
</evidence>
<dbReference type="Pfam" id="PF06054">
    <property type="entry name" value="CoiA_nuc"/>
    <property type="match status" value="1"/>
</dbReference>
<dbReference type="Proteomes" id="UP000010729">
    <property type="component" value="Unassembled WGS sequence"/>
</dbReference>
<name>N1VBH3_9MICC</name>
<keyword evidence="4" id="KW-1185">Reference proteome</keyword>
<proteinExistence type="predicted"/>
<sequence>MPVVSQGGDRQIEFAVAGSPDSELVVKVPESRTAARTIKARYRDFFCAPAAGGCGEPLTFAIGEINVPHFRHKADTRCRLTASAEARDQYTHLAIQTALKQWIDAMPGYSARLEVAIERARTDVFVTGPGFRCCLEVQRSPLDPGEAEARTARYLAGAGAVDWLFEKQNNAAHREILYRRGYSFRVGYRFRDTSCRLGVSYLAWQDGARTEKVTGGPLSDWTITADGLHSKHLEVARAAYAELLRQEQALEEARRKAEEDERRARAEAQRRREEDARKAREAQSALLAAEPVHPPGAGGILDCRSVLSGSPKQIAWASTIRSSMVAQLKVHAGQPWLDFSEATKVARWMDGHTQARWWIELFSGDRDLEDLFQRYEQIYGRIEGRPVL</sequence>
<feature type="region of interest" description="Disordered" evidence="1">
    <location>
        <begin position="255"/>
        <end position="293"/>
    </location>
</feature>
<protein>
    <recommendedName>
        <fullName evidence="2">Competence protein CoiA nuclease-like domain-containing protein</fullName>
    </recommendedName>
</protein>
<accession>N1VBH3</accession>